<dbReference type="AlphaFoldDB" id="A0A1S7LH36"/>
<dbReference type="SMART" id="SM00304">
    <property type="entry name" value="HAMP"/>
    <property type="match status" value="1"/>
</dbReference>
<dbReference type="PANTHER" id="PTHR32089:SF112">
    <property type="entry name" value="LYSOZYME-LIKE PROTEIN-RELATED"/>
    <property type="match status" value="1"/>
</dbReference>
<feature type="coiled-coil region" evidence="4">
    <location>
        <begin position="368"/>
        <end position="430"/>
    </location>
</feature>
<evidence type="ECO:0000256" key="3">
    <source>
        <dbReference type="PROSITE-ProRule" id="PRU00284"/>
    </source>
</evidence>
<dbReference type="GO" id="GO:0007165">
    <property type="term" value="P:signal transduction"/>
    <property type="evidence" value="ECO:0007669"/>
    <property type="project" value="UniProtKB-KW"/>
</dbReference>
<reference evidence="8" key="1">
    <citation type="submission" date="2015-04" db="EMBL/GenBank/DDBJ databases">
        <authorList>
            <person name="Syromyatnikov M.Y."/>
            <person name="Popov V.N."/>
        </authorList>
    </citation>
    <scope>NUCLEOTIDE SEQUENCE</scope>
    <source>
        <strain evidence="8">MO-1</strain>
    </source>
</reference>
<keyword evidence="5" id="KW-0472">Membrane</keyword>
<organism evidence="8">
    <name type="scientific">Magnetococcus massalia (strain MO-1)</name>
    <dbReference type="NCBI Taxonomy" id="451514"/>
    <lineage>
        <taxon>Bacteria</taxon>
        <taxon>Pseudomonadati</taxon>
        <taxon>Pseudomonadota</taxon>
        <taxon>Magnetococcia</taxon>
        <taxon>Magnetococcales</taxon>
        <taxon>Magnetococcaceae</taxon>
        <taxon>Magnetococcus</taxon>
    </lineage>
</organism>
<dbReference type="PANTHER" id="PTHR32089">
    <property type="entry name" value="METHYL-ACCEPTING CHEMOTAXIS PROTEIN MCPB"/>
    <property type="match status" value="1"/>
</dbReference>
<feature type="domain" description="HAMP" evidence="7">
    <location>
        <begin position="258"/>
        <end position="313"/>
    </location>
</feature>
<dbReference type="PROSITE" id="PS50885">
    <property type="entry name" value="HAMP"/>
    <property type="match status" value="1"/>
</dbReference>
<evidence type="ECO:0000256" key="4">
    <source>
        <dbReference type="SAM" id="Coils"/>
    </source>
</evidence>
<dbReference type="Gene3D" id="3.30.450.290">
    <property type="match status" value="1"/>
</dbReference>
<dbReference type="InterPro" id="IPR003660">
    <property type="entry name" value="HAMP_dom"/>
</dbReference>
<dbReference type="CDD" id="cd06225">
    <property type="entry name" value="HAMP"/>
    <property type="match status" value="1"/>
</dbReference>
<evidence type="ECO:0000256" key="1">
    <source>
        <dbReference type="ARBA" id="ARBA00023224"/>
    </source>
</evidence>
<accession>A0A1S7LH36</accession>
<dbReference type="SUPFAM" id="SSF58104">
    <property type="entry name" value="Methyl-accepting chemotaxis protein (MCP) signaling domain"/>
    <property type="match status" value="1"/>
</dbReference>
<evidence type="ECO:0000259" key="6">
    <source>
        <dbReference type="PROSITE" id="PS50111"/>
    </source>
</evidence>
<dbReference type="EMBL" id="LO017727">
    <property type="protein sequence ID" value="CRH06245.1"/>
    <property type="molecule type" value="Genomic_DNA"/>
</dbReference>
<evidence type="ECO:0000256" key="2">
    <source>
        <dbReference type="ARBA" id="ARBA00029447"/>
    </source>
</evidence>
<sequence>MFSYIQQSVGRKIVVIVGIIGTLSMMGMGAFVINTMERSLIAQHEEAVVQLAEGAKRGLQTIMLAGSAEIANNYKHNLKKIKGLINFRILKTDRTLAFYKSREDAADEAAEKAEEKGEEDGLEGAELKSYIEAARREVESSPPRDEDDYADDEPVMLINLEGNRVFNEVVKAANEEHRFISSTTKSGENLITILSPLLNSKQCHQCHDPEEKVRGVFQLTTSLKELEENISDTTYNTLWVIVGINVAFLLFLAWMLRQSLTTPLTGIGQAIDVIAHGNLTNRIGIDEGTPRDEMIEISDQVNLMTDNLTSTVDTMNVQSTTLNVCVAQLQYLQQSLRNDAEEAHTINQELAKDNKKMGEGLSEMQGSVSQANARIEQISQAMSNLTDEIVTIANSAETASSNVNTMAAAAEQMSANIEQVGRSIEQVDQEVGTVAHSIDKLTTNQGQIRTLCEDASQESETAAEHAKTTRHAMTNLTESAHEIGKVVDVINAIAGQTNMLALNASIEAAGAGEAGKGFAVVANEVKELAQQTSDATKMISSKVDEIQNHTDSAVSISREVNSSIERIHGITSDINSAVDEQSRAATSIQDAVGRVAEAGDHVQRNASEMGQAAQEVARSAAEAATGTHHIAEASSSLREMAGDISQQTQQANAFMQSVNDFAQQTQSSSSSGKVAKAFELATYLRRSVEYLGSLTNTVYAASSSLQQAQEGLTVGDKNFSTDCFKSSSLDWISMLGQVIEGRVGTKELYDKIRDNCDYYDWLDGEGKERFSGDPIFEELYSGSMKMRQIADEVLNDVASNNRQRALDHLDEFDKIRANLFRTLDKLYLTDKV</sequence>
<dbReference type="Pfam" id="PF00015">
    <property type="entry name" value="MCPsignal"/>
    <property type="match status" value="1"/>
</dbReference>
<dbReference type="Gene3D" id="1.10.287.950">
    <property type="entry name" value="Methyl-accepting chemotaxis protein"/>
    <property type="match status" value="1"/>
</dbReference>
<name>A0A1S7LH36_MAGMO</name>
<proteinExistence type="inferred from homology"/>
<dbReference type="InterPro" id="IPR048904">
    <property type="entry name" value="Mcp40H-20-like_sensor"/>
</dbReference>
<keyword evidence="1 3" id="KW-0807">Transducer</keyword>
<dbReference type="GO" id="GO:0016020">
    <property type="term" value="C:membrane"/>
    <property type="evidence" value="ECO:0007669"/>
    <property type="project" value="InterPro"/>
</dbReference>
<comment type="similarity">
    <text evidence="2">Belongs to the methyl-accepting chemotaxis (MCP) protein family.</text>
</comment>
<keyword evidence="4" id="KW-0175">Coiled coil</keyword>
<feature type="transmembrane region" description="Helical" evidence="5">
    <location>
        <begin position="12"/>
        <end position="33"/>
    </location>
</feature>
<dbReference type="PROSITE" id="PS50111">
    <property type="entry name" value="CHEMOTAXIS_TRANSDUC_2"/>
    <property type="match status" value="1"/>
</dbReference>
<evidence type="ECO:0000259" key="7">
    <source>
        <dbReference type="PROSITE" id="PS50885"/>
    </source>
</evidence>
<dbReference type="Pfam" id="PF21563">
    <property type="entry name" value="Mcp40H-20_sensor"/>
    <property type="match status" value="1"/>
</dbReference>
<dbReference type="SMART" id="SM00283">
    <property type="entry name" value="MA"/>
    <property type="match status" value="1"/>
</dbReference>
<evidence type="ECO:0000256" key="5">
    <source>
        <dbReference type="SAM" id="Phobius"/>
    </source>
</evidence>
<gene>
    <name evidence="8" type="ORF">MAGMO_2074</name>
</gene>
<dbReference type="InterPro" id="IPR004089">
    <property type="entry name" value="MCPsignal_dom"/>
</dbReference>
<keyword evidence="5" id="KW-1133">Transmembrane helix</keyword>
<feature type="domain" description="Methyl-accepting transducer" evidence="6">
    <location>
        <begin position="374"/>
        <end position="631"/>
    </location>
</feature>
<protein>
    <submittedName>
        <fullName evidence="8">Putative methyl-accepting chemotaxis sensory transducer</fullName>
    </submittedName>
</protein>
<dbReference type="Gene3D" id="1.20.120.30">
    <property type="entry name" value="Aspartate receptor, ligand-binding domain"/>
    <property type="match status" value="1"/>
</dbReference>
<keyword evidence="5" id="KW-0812">Transmembrane</keyword>
<evidence type="ECO:0000313" key="8">
    <source>
        <dbReference type="EMBL" id="CRH06245.1"/>
    </source>
</evidence>